<gene>
    <name evidence="1" type="ORF">N656DRAFT_539069</name>
</gene>
<proteinExistence type="predicted"/>
<organism evidence="1 2">
    <name type="scientific">Canariomyces notabilis</name>
    <dbReference type="NCBI Taxonomy" id="2074819"/>
    <lineage>
        <taxon>Eukaryota</taxon>
        <taxon>Fungi</taxon>
        <taxon>Dikarya</taxon>
        <taxon>Ascomycota</taxon>
        <taxon>Pezizomycotina</taxon>
        <taxon>Sordariomycetes</taxon>
        <taxon>Sordariomycetidae</taxon>
        <taxon>Sordariales</taxon>
        <taxon>Chaetomiaceae</taxon>
        <taxon>Canariomyces</taxon>
    </lineage>
</organism>
<dbReference type="AlphaFoldDB" id="A0AAN6THQ7"/>
<dbReference type="RefSeq" id="XP_064672211.1">
    <property type="nucleotide sequence ID" value="XM_064809996.1"/>
</dbReference>
<evidence type="ECO:0000313" key="2">
    <source>
        <dbReference type="Proteomes" id="UP001302812"/>
    </source>
</evidence>
<reference evidence="1" key="1">
    <citation type="journal article" date="2023" name="Mol. Phylogenet. Evol.">
        <title>Genome-scale phylogeny and comparative genomics of the fungal order Sordariales.</title>
        <authorList>
            <person name="Hensen N."/>
            <person name="Bonometti L."/>
            <person name="Westerberg I."/>
            <person name="Brannstrom I.O."/>
            <person name="Guillou S."/>
            <person name="Cros-Aarteil S."/>
            <person name="Calhoun S."/>
            <person name="Haridas S."/>
            <person name="Kuo A."/>
            <person name="Mondo S."/>
            <person name="Pangilinan J."/>
            <person name="Riley R."/>
            <person name="LaButti K."/>
            <person name="Andreopoulos B."/>
            <person name="Lipzen A."/>
            <person name="Chen C."/>
            <person name="Yan M."/>
            <person name="Daum C."/>
            <person name="Ng V."/>
            <person name="Clum A."/>
            <person name="Steindorff A."/>
            <person name="Ohm R.A."/>
            <person name="Martin F."/>
            <person name="Silar P."/>
            <person name="Natvig D.O."/>
            <person name="Lalanne C."/>
            <person name="Gautier V."/>
            <person name="Ament-Velasquez S.L."/>
            <person name="Kruys A."/>
            <person name="Hutchinson M.I."/>
            <person name="Powell A.J."/>
            <person name="Barry K."/>
            <person name="Miller A.N."/>
            <person name="Grigoriev I.V."/>
            <person name="Debuchy R."/>
            <person name="Gladieux P."/>
            <person name="Hiltunen Thoren M."/>
            <person name="Johannesson H."/>
        </authorList>
    </citation>
    <scope>NUCLEOTIDE SEQUENCE</scope>
    <source>
        <strain evidence="1">CBS 508.74</strain>
    </source>
</reference>
<keyword evidence="2" id="KW-1185">Reference proteome</keyword>
<protein>
    <submittedName>
        <fullName evidence="1">Uncharacterized protein</fullName>
    </submittedName>
</protein>
<comment type="caution">
    <text evidence="1">The sequence shown here is derived from an EMBL/GenBank/DDBJ whole genome shotgun (WGS) entry which is preliminary data.</text>
</comment>
<sequence length="203" mass="22713">MVQLPLLRAQEGMNDRGCVQGKGQLQSRSKRISRSLACSAGGGVAERPNHVPKHSSTAAFESCLATVAPHRGMKEKAKPTGQDRETLKYRITSVLYAPYKQCTREGTKEHENLGWWLERAIRLVVNLACFLWILACRGFQTLTIQSRVRLKVNENSNLRIPFERRWDVLVVGCQDVAIGCKEERELAEKGGRNKADRLGPLGS</sequence>
<reference evidence="1" key="2">
    <citation type="submission" date="2023-05" db="EMBL/GenBank/DDBJ databases">
        <authorList>
            <consortium name="Lawrence Berkeley National Laboratory"/>
            <person name="Steindorff A."/>
            <person name="Hensen N."/>
            <person name="Bonometti L."/>
            <person name="Westerberg I."/>
            <person name="Brannstrom I.O."/>
            <person name="Guillou S."/>
            <person name="Cros-Aarteil S."/>
            <person name="Calhoun S."/>
            <person name="Haridas S."/>
            <person name="Kuo A."/>
            <person name="Mondo S."/>
            <person name="Pangilinan J."/>
            <person name="Riley R."/>
            <person name="Labutti K."/>
            <person name="Andreopoulos B."/>
            <person name="Lipzen A."/>
            <person name="Chen C."/>
            <person name="Yanf M."/>
            <person name="Daum C."/>
            <person name="Ng V."/>
            <person name="Clum A."/>
            <person name="Ohm R."/>
            <person name="Martin F."/>
            <person name="Silar P."/>
            <person name="Natvig D."/>
            <person name="Lalanne C."/>
            <person name="Gautier V."/>
            <person name="Ament-Velasquez S.L."/>
            <person name="Kruys A."/>
            <person name="Hutchinson M.I."/>
            <person name="Powell A.J."/>
            <person name="Barry K."/>
            <person name="Miller A.N."/>
            <person name="Grigoriev I.V."/>
            <person name="Debuchy R."/>
            <person name="Gladieux P."/>
            <person name="Thoren M.H."/>
            <person name="Johannesson H."/>
        </authorList>
    </citation>
    <scope>NUCLEOTIDE SEQUENCE</scope>
    <source>
        <strain evidence="1">CBS 508.74</strain>
    </source>
</reference>
<dbReference type="EMBL" id="MU853336">
    <property type="protein sequence ID" value="KAK4114641.1"/>
    <property type="molecule type" value="Genomic_DNA"/>
</dbReference>
<dbReference type="GeneID" id="89934120"/>
<dbReference type="Proteomes" id="UP001302812">
    <property type="component" value="Unassembled WGS sequence"/>
</dbReference>
<accession>A0AAN6THQ7</accession>
<name>A0AAN6THQ7_9PEZI</name>
<evidence type="ECO:0000313" key="1">
    <source>
        <dbReference type="EMBL" id="KAK4114641.1"/>
    </source>
</evidence>